<dbReference type="Proteomes" id="UP000594001">
    <property type="component" value="Chromosome"/>
</dbReference>
<keyword evidence="2 3" id="KW-0975">Bacterial flagellum</keyword>
<dbReference type="InterPro" id="IPR001029">
    <property type="entry name" value="Flagellin_N"/>
</dbReference>
<evidence type="ECO:0000256" key="1">
    <source>
        <dbReference type="ARBA" id="ARBA00005709"/>
    </source>
</evidence>
<evidence type="ECO:0000259" key="5">
    <source>
        <dbReference type="Pfam" id="PF00700"/>
    </source>
</evidence>
<dbReference type="RefSeq" id="WP_350332000.1">
    <property type="nucleotide sequence ID" value="NZ_CP054719.1"/>
</dbReference>
<evidence type="ECO:0000256" key="3">
    <source>
        <dbReference type="RuleBase" id="RU362073"/>
    </source>
</evidence>
<dbReference type="AlphaFoldDB" id="A0A7L9RV50"/>
<reference evidence="6 7" key="1">
    <citation type="submission" date="2020-06" db="EMBL/GenBank/DDBJ databases">
        <title>The endosymbiont of the kinetoplastid Bodo saltans is a Paracaedibacter-like alpha-proteobacterium possessing a putative toxin-antitoxin system.</title>
        <authorList>
            <person name="Midha S."/>
            <person name="Rigden D.J."/>
            <person name="Siozios S."/>
            <person name="Hurst G.D.D."/>
            <person name="Jackson A.P."/>
        </authorList>
    </citation>
    <scope>NUCLEOTIDE SEQUENCE [LARGE SCALE GENOMIC DNA]</scope>
    <source>
        <strain evidence="6">Lake Konstanz</strain>
    </source>
</reference>
<dbReference type="GO" id="GO:0009288">
    <property type="term" value="C:bacterial-type flagellum"/>
    <property type="evidence" value="ECO:0007669"/>
    <property type="project" value="UniProtKB-SubCell"/>
</dbReference>
<feature type="domain" description="Flagellin C-terminal" evidence="5">
    <location>
        <begin position="223"/>
        <end position="300"/>
    </location>
</feature>
<keyword evidence="6" id="KW-0969">Cilium</keyword>
<keyword evidence="6" id="KW-0966">Cell projection</keyword>
<organism evidence="6 7">
    <name type="scientific">Candidatus Bodocaedibacter vickermanii</name>
    <dbReference type="NCBI Taxonomy" id="2741701"/>
    <lineage>
        <taxon>Bacteria</taxon>
        <taxon>Pseudomonadati</taxon>
        <taxon>Pseudomonadota</taxon>
        <taxon>Alphaproteobacteria</taxon>
        <taxon>Holosporales</taxon>
        <taxon>Candidatus Paracaedibacteraceae</taxon>
        <taxon>Candidatus Bodocaedibacter</taxon>
    </lineage>
</organism>
<dbReference type="PANTHER" id="PTHR42792:SF1">
    <property type="entry name" value="FLAGELLAR HOOK-ASSOCIATED PROTEIN 3"/>
    <property type="match status" value="1"/>
</dbReference>
<dbReference type="GO" id="GO:0005198">
    <property type="term" value="F:structural molecule activity"/>
    <property type="evidence" value="ECO:0007669"/>
    <property type="project" value="UniProtKB-UniRule"/>
</dbReference>
<feature type="domain" description="Flagellin N-terminal" evidence="4">
    <location>
        <begin position="18"/>
        <end position="140"/>
    </location>
</feature>
<keyword evidence="7" id="KW-1185">Reference proteome</keyword>
<evidence type="ECO:0000259" key="4">
    <source>
        <dbReference type="Pfam" id="PF00669"/>
    </source>
</evidence>
<dbReference type="SUPFAM" id="SSF64518">
    <property type="entry name" value="Phase 1 flagellin"/>
    <property type="match status" value="1"/>
</dbReference>
<dbReference type="GO" id="GO:0005576">
    <property type="term" value="C:extracellular region"/>
    <property type="evidence" value="ECO:0007669"/>
    <property type="project" value="UniProtKB-SubCell"/>
</dbReference>
<comment type="function">
    <text evidence="3">Flagellin is the subunit protein which polymerizes to form the filaments of bacterial flagella.</text>
</comment>
<protein>
    <recommendedName>
        <fullName evidence="3">Flagellin</fullName>
    </recommendedName>
</protein>
<evidence type="ECO:0000313" key="6">
    <source>
        <dbReference type="EMBL" id="QOL20456.1"/>
    </source>
</evidence>
<keyword evidence="3" id="KW-0964">Secreted</keyword>
<proteinExistence type="inferred from homology"/>
<comment type="similarity">
    <text evidence="1 3">Belongs to the bacterial flagellin family.</text>
</comment>
<keyword evidence="6" id="KW-0282">Flagellum</keyword>
<dbReference type="Pfam" id="PF00669">
    <property type="entry name" value="Flagellin_N"/>
    <property type="match status" value="1"/>
</dbReference>
<dbReference type="Pfam" id="PF00700">
    <property type="entry name" value="Flagellin_C"/>
    <property type="match status" value="1"/>
</dbReference>
<accession>A0A7L9RV50</accession>
<dbReference type="EMBL" id="CP054719">
    <property type="protein sequence ID" value="QOL20456.1"/>
    <property type="molecule type" value="Genomic_DNA"/>
</dbReference>
<sequence length="305" mass="33431">MAGGVIGDAYVYRKNVSDIFERKAYMQKAKDQGSSGLKYTKARELGEKVVITKALQNEQQVLDGFVAHNKTAVKNRLGAEEAVIRNMQKIAEDIKETLVLFSDGTAKDAASFLTGFKQHMKAIEREGNTKVGDSYIFGGTITDVPPFDLSKVENGLDHAAGVTLDYYNGNSSTVLIAIDTHDNLECDLLGKHPAFEKLIRALKIATDPSIVSGDARTRTAQKLTDEALNELASLVSQVGSKDAGIDTLIEAQNDRVLYLSDAYNTIVEADEIEAATRFMTEQRILSTNYAMMARLNEMSLADHLK</sequence>
<gene>
    <name evidence="6" type="ORF">CPBP_01250</name>
</gene>
<dbReference type="InterPro" id="IPR046358">
    <property type="entry name" value="Flagellin_C"/>
</dbReference>
<dbReference type="KEGG" id="pbal:CPBP_01250"/>
<dbReference type="PANTHER" id="PTHR42792">
    <property type="entry name" value="FLAGELLIN"/>
    <property type="match status" value="1"/>
</dbReference>
<evidence type="ECO:0000256" key="2">
    <source>
        <dbReference type="ARBA" id="ARBA00023143"/>
    </source>
</evidence>
<dbReference type="Gene3D" id="1.20.1330.10">
    <property type="entry name" value="f41 fragment of flagellin, N-terminal domain"/>
    <property type="match status" value="1"/>
</dbReference>
<evidence type="ECO:0000313" key="7">
    <source>
        <dbReference type="Proteomes" id="UP000594001"/>
    </source>
</evidence>
<name>A0A7L9RV50_9PROT</name>
<comment type="subcellular location">
    <subcellularLocation>
        <location evidence="3">Secreted</location>
    </subcellularLocation>
    <subcellularLocation>
        <location evidence="3">Bacterial flagellum</location>
    </subcellularLocation>
</comment>
<dbReference type="InterPro" id="IPR001492">
    <property type="entry name" value="Flagellin"/>
</dbReference>